<comment type="similarity">
    <text evidence="2 13">Belongs to the AAA ATPase family.</text>
</comment>
<keyword evidence="5" id="KW-0132">Cell division</keyword>
<feature type="domain" description="MIT" evidence="16">
    <location>
        <begin position="3"/>
        <end position="81"/>
    </location>
</feature>
<dbReference type="GO" id="GO:0005524">
    <property type="term" value="F:ATP binding"/>
    <property type="evidence" value="ECO:0007669"/>
    <property type="project" value="UniProtKB-KW"/>
</dbReference>
<evidence type="ECO:0000256" key="1">
    <source>
        <dbReference type="ARBA" id="ARBA00004633"/>
    </source>
</evidence>
<keyword evidence="10" id="KW-0653">Protein transport</keyword>
<evidence type="ECO:0000256" key="6">
    <source>
        <dbReference type="ARBA" id="ARBA00022741"/>
    </source>
</evidence>
<dbReference type="GO" id="GO:0016197">
    <property type="term" value="P:endosomal transport"/>
    <property type="evidence" value="ECO:0007669"/>
    <property type="project" value="TreeGrafter"/>
</dbReference>
<dbReference type="InterPro" id="IPR041569">
    <property type="entry name" value="AAA_lid_3"/>
</dbReference>
<evidence type="ECO:0000259" key="15">
    <source>
        <dbReference type="SMART" id="SM00382"/>
    </source>
</evidence>
<dbReference type="InterPro" id="IPR007330">
    <property type="entry name" value="MIT_dom"/>
</dbReference>
<dbReference type="SUPFAM" id="SSF52540">
    <property type="entry name" value="P-loop containing nucleoside triphosphate hydrolases"/>
    <property type="match status" value="1"/>
</dbReference>
<dbReference type="GO" id="GO:0007033">
    <property type="term" value="P:vacuole organization"/>
    <property type="evidence" value="ECO:0007669"/>
    <property type="project" value="TreeGrafter"/>
</dbReference>
<dbReference type="Gene3D" id="3.40.50.300">
    <property type="entry name" value="P-loop containing nucleotide triphosphate hydrolases"/>
    <property type="match status" value="1"/>
</dbReference>
<dbReference type="SUPFAM" id="SSF116846">
    <property type="entry name" value="MIT domain"/>
    <property type="match status" value="1"/>
</dbReference>
<dbReference type="Pfam" id="PF09336">
    <property type="entry name" value="Vps4_C"/>
    <property type="match status" value="1"/>
</dbReference>
<evidence type="ECO:0000256" key="2">
    <source>
        <dbReference type="ARBA" id="ARBA00006914"/>
    </source>
</evidence>
<evidence type="ECO:0000259" key="16">
    <source>
        <dbReference type="SMART" id="SM00745"/>
    </source>
</evidence>
<keyword evidence="6 13" id="KW-0547">Nucleotide-binding</keyword>
<dbReference type="Gene3D" id="1.10.8.60">
    <property type="match status" value="1"/>
</dbReference>
<dbReference type="FunFam" id="1.20.58.80:FF:000002">
    <property type="entry name" value="Vacuolar protein sorting-associated protein 4A"/>
    <property type="match status" value="1"/>
</dbReference>
<dbReference type="FunFam" id="3.40.50.300:FF:000043">
    <property type="entry name" value="Vacuolar protein sorting-associated protein 4"/>
    <property type="match status" value="1"/>
</dbReference>
<dbReference type="PANTHER" id="PTHR23074">
    <property type="entry name" value="AAA DOMAIN-CONTAINING"/>
    <property type="match status" value="1"/>
</dbReference>
<dbReference type="GO" id="GO:0016887">
    <property type="term" value="F:ATP hydrolysis activity"/>
    <property type="evidence" value="ECO:0007669"/>
    <property type="project" value="InterPro"/>
</dbReference>
<keyword evidence="11" id="KW-0472">Membrane</keyword>
<dbReference type="EC" id="3.6.4.6" evidence="3"/>
<dbReference type="OrthoDB" id="29072at2759"/>
<dbReference type="GO" id="GO:0015031">
    <property type="term" value="P:protein transport"/>
    <property type="evidence" value="ECO:0007669"/>
    <property type="project" value="UniProtKB-KW"/>
</dbReference>
<gene>
    <name evidence="18" type="primary">LOC106169755</name>
</gene>
<evidence type="ECO:0000256" key="8">
    <source>
        <dbReference type="ARBA" id="ARBA00022801"/>
    </source>
</evidence>
<feature type="domain" description="AAA+ ATPase" evidence="15">
    <location>
        <begin position="164"/>
        <end position="300"/>
    </location>
</feature>
<evidence type="ECO:0000256" key="5">
    <source>
        <dbReference type="ARBA" id="ARBA00022618"/>
    </source>
</evidence>
<sequence length="442" mass="49244">MSNSTSLQKAIDIVTKATEEDKKKNYEEALRLYEHGVEYFLHAIKYEAHSDKAKESIRAKCVSYLDRAEKLKQHVSGKKQKPVKDGSSGGNKNRKGDNDSSDSDSEGNAEKKKFQTQLEGAIVMEKPNIKWDDVAGLDGAKEALKEAVILPIKFPHLFTGKRQPWRGILLYGPPGTGKSYLAKAVATEANNSTFFSVSSSDLVSKWLGESEKLVKNLFEMAREHKPSIIFIDEVDSLCSSRSDNESESARRIKTEFLVQMQGVGNDNEGILVLGATNIPWVLDSAIRRRFEKRIYIPLPEAPARATMFQLHLGNTPNSLTQEDFRELGLRTEGYSGADISIVVRDALMQPVRKVQTATHFKRVRGPSRDNPDMIVNDLLTPCSPGDPQAMEMNWVDVPGDKLFEPVVSMSDMLMSLGVMKPTVNKADLDKIQKFTDDFGSEG</sequence>
<dbReference type="PANTHER" id="PTHR23074:SF83">
    <property type="entry name" value="VACUOLAR PROTEIN SORTING-ASSOCIATED PROTEIN 4A"/>
    <property type="match status" value="1"/>
</dbReference>
<comment type="subcellular location">
    <subcellularLocation>
        <location evidence="1">Late endosome membrane</location>
        <topology evidence="1">Peripheral membrane protein</topology>
    </subcellularLocation>
</comment>
<accession>A0A1S3J3I0</accession>
<dbReference type="Proteomes" id="UP000085678">
    <property type="component" value="Unplaced"/>
</dbReference>
<dbReference type="InterPro" id="IPR003959">
    <property type="entry name" value="ATPase_AAA_core"/>
</dbReference>
<evidence type="ECO:0000256" key="7">
    <source>
        <dbReference type="ARBA" id="ARBA00022753"/>
    </source>
</evidence>
<dbReference type="InterPro" id="IPR036181">
    <property type="entry name" value="MIT_dom_sf"/>
</dbReference>
<dbReference type="Gene3D" id="1.20.58.80">
    <property type="entry name" value="Phosphotransferase system, lactose/cellobiose-type IIA subunit"/>
    <property type="match status" value="1"/>
</dbReference>
<dbReference type="InterPro" id="IPR003593">
    <property type="entry name" value="AAA+_ATPase"/>
</dbReference>
<dbReference type="GeneID" id="106169755"/>
<dbReference type="SMART" id="SM00382">
    <property type="entry name" value="AAA"/>
    <property type="match status" value="1"/>
</dbReference>
<evidence type="ECO:0000256" key="9">
    <source>
        <dbReference type="ARBA" id="ARBA00022840"/>
    </source>
</evidence>
<evidence type="ECO:0000256" key="13">
    <source>
        <dbReference type="RuleBase" id="RU003651"/>
    </source>
</evidence>
<evidence type="ECO:0000313" key="17">
    <source>
        <dbReference type="Proteomes" id="UP000085678"/>
    </source>
</evidence>
<dbReference type="InterPro" id="IPR003960">
    <property type="entry name" value="ATPase_AAA_CS"/>
</dbReference>
<evidence type="ECO:0000313" key="18">
    <source>
        <dbReference type="RefSeq" id="XP_013404813.1"/>
    </source>
</evidence>
<reference evidence="18" key="1">
    <citation type="submission" date="2025-08" db="UniProtKB">
        <authorList>
            <consortium name="RefSeq"/>
        </authorList>
    </citation>
    <scope>IDENTIFICATION</scope>
    <source>
        <tissue evidence="18">Gonads</tissue>
    </source>
</reference>
<evidence type="ECO:0000256" key="14">
    <source>
        <dbReference type="SAM" id="MobiDB-lite"/>
    </source>
</evidence>
<evidence type="ECO:0000256" key="10">
    <source>
        <dbReference type="ARBA" id="ARBA00022927"/>
    </source>
</evidence>
<name>A0A1S3J3I0_LINAN</name>
<proteinExistence type="inferred from homology"/>
<dbReference type="GO" id="GO:0031902">
    <property type="term" value="C:late endosome membrane"/>
    <property type="evidence" value="ECO:0007669"/>
    <property type="project" value="UniProtKB-SubCell"/>
</dbReference>
<keyword evidence="12" id="KW-0131">Cell cycle</keyword>
<dbReference type="Pfam" id="PF04212">
    <property type="entry name" value="MIT"/>
    <property type="match status" value="1"/>
</dbReference>
<dbReference type="Pfam" id="PF00004">
    <property type="entry name" value="AAA"/>
    <property type="match status" value="1"/>
</dbReference>
<feature type="region of interest" description="Disordered" evidence="14">
    <location>
        <begin position="72"/>
        <end position="112"/>
    </location>
</feature>
<dbReference type="GO" id="GO:0051301">
    <property type="term" value="P:cell division"/>
    <property type="evidence" value="ECO:0007669"/>
    <property type="project" value="UniProtKB-KW"/>
</dbReference>
<dbReference type="RefSeq" id="XP_013404813.1">
    <property type="nucleotide sequence ID" value="XM_013549359.1"/>
</dbReference>
<protein>
    <recommendedName>
        <fullName evidence="3">vesicle-fusing ATPase</fullName>
        <ecNumber evidence="3">3.6.4.6</ecNumber>
    </recommendedName>
</protein>
<keyword evidence="4" id="KW-0813">Transport</keyword>
<dbReference type="InterPro" id="IPR050304">
    <property type="entry name" value="MT-severing_AAA_ATPase"/>
</dbReference>
<evidence type="ECO:0000256" key="11">
    <source>
        <dbReference type="ARBA" id="ARBA00023136"/>
    </source>
</evidence>
<evidence type="ECO:0000256" key="3">
    <source>
        <dbReference type="ARBA" id="ARBA00012674"/>
    </source>
</evidence>
<dbReference type="Pfam" id="PF17862">
    <property type="entry name" value="AAA_lid_3"/>
    <property type="match status" value="1"/>
</dbReference>
<dbReference type="CDD" id="cd02678">
    <property type="entry name" value="MIT_VPS4"/>
    <property type="match status" value="1"/>
</dbReference>
<evidence type="ECO:0000256" key="4">
    <source>
        <dbReference type="ARBA" id="ARBA00022448"/>
    </source>
</evidence>
<organism evidence="17 18">
    <name type="scientific">Lingula anatina</name>
    <name type="common">Brachiopod</name>
    <name type="synonym">Lingula unguis</name>
    <dbReference type="NCBI Taxonomy" id="7574"/>
    <lineage>
        <taxon>Eukaryota</taxon>
        <taxon>Metazoa</taxon>
        <taxon>Spiralia</taxon>
        <taxon>Lophotrochozoa</taxon>
        <taxon>Brachiopoda</taxon>
        <taxon>Linguliformea</taxon>
        <taxon>Lingulata</taxon>
        <taxon>Lingulida</taxon>
        <taxon>Linguloidea</taxon>
        <taxon>Lingulidae</taxon>
        <taxon>Lingula</taxon>
    </lineage>
</organism>
<keyword evidence="9 13" id="KW-0067">ATP-binding</keyword>
<dbReference type="InterPro" id="IPR027417">
    <property type="entry name" value="P-loop_NTPase"/>
</dbReference>
<dbReference type="InterPro" id="IPR015415">
    <property type="entry name" value="Spast_Vps4_C"/>
</dbReference>
<evidence type="ECO:0000256" key="12">
    <source>
        <dbReference type="ARBA" id="ARBA00023306"/>
    </source>
</evidence>
<dbReference type="FunFam" id="1.10.8.60:FF:000015">
    <property type="entry name" value="vacuolar protein sorting-associated protein 4A"/>
    <property type="match status" value="1"/>
</dbReference>
<keyword evidence="7" id="KW-0967">Endosome</keyword>
<keyword evidence="17" id="KW-1185">Reference proteome</keyword>
<keyword evidence="8" id="KW-0378">Hydrolase</keyword>
<dbReference type="InterPro" id="IPR045253">
    <property type="entry name" value="VPS4_MIT"/>
</dbReference>
<dbReference type="CDD" id="cd19521">
    <property type="entry name" value="RecA-like_VPS4"/>
    <property type="match status" value="1"/>
</dbReference>
<dbReference type="PROSITE" id="PS00674">
    <property type="entry name" value="AAA"/>
    <property type="match status" value="1"/>
</dbReference>
<dbReference type="SMART" id="SM00745">
    <property type="entry name" value="MIT"/>
    <property type="match status" value="1"/>
</dbReference>
<dbReference type="AlphaFoldDB" id="A0A1S3J3I0"/>